<dbReference type="PROSITE" id="PS00959">
    <property type="entry name" value="HISTONE_H3_2"/>
    <property type="match status" value="1"/>
</dbReference>
<comment type="similarity">
    <text evidence="3">Belongs to the histone H3 family.</text>
</comment>
<dbReference type="InterPro" id="IPR009072">
    <property type="entry name" value="Histone-fold"/>
</dbReference>
<evidence type="ECO:0000256" key="5">
    <source>
        <dbReference type="ARBA" id="ARBA00023125"/>
    </source>
</evidence>
<reference evidence="10" key="1">
    <citation type="submission" date="2020-09" db="EMBL/GenBank/DDBJ databases">
        <authorList>
            <person name="Kwok A.C.M."/>
            <person name="Yang K.T.H."/>
            <person name="Wong J.T.Y."/>
        </authorList>
    </citation>
    <scope>NUCLEOTIDE SEQUENCE</scope>
</reference>
<dbReference type="GO" id="GO:0030527">
    <property type="term" value="F:structural constituent of chromatin"/>
    <property type="evidence" value="ECO:0007669"/>
    <property type="project" value="InterPro"/>
</dbReference>
<evidence type="ECO:0000256" key="8">
    <source>
        <dbReference type="SAM" id="MobiDB-lite"/>
    </source>
</evidence>
<evidence type="ECO:0000256" key="2">
    <source>
        <dbReference type="ARBA" id="ARBA00004286"/>
    </source>
</evidence>
<feature type="compositionally biased region" description="Low complexity" evidence="8">
    <location>
        <begin position="20"/>
        <end position="79"/>
    </location>
</feature>
<dbReference type="AlphaFoldDB" id="A0A8K2AUT8"/>
<keyword evidence="5" id="KW-0238">DNA-binding</keyword>
<dbReference type="GO" id="GO:0000786">
    <property type="term" value="C:nucleosome"/>
    <property type="evidence" value="ECO:0007669"/>
    <property type="project" value="UniProtKB-KW"/>
</dbReference>
<evidence type="ECO:0000256" key="1">
    <source>
        <dbReference type="ARBA" id="ARBA00004123"/>
    </source>
</evidence>
<accession>A0A8K2AUT8</accession>
<organism evidence="10">
    <name type="scientific">Crypthecodinium cohnii</name>
    <name type="common">Dinoflagellate</name>
    <name type="synonym">Glenodinium cohnii</name>
    <dbReference type="NCBI Taxonomy" id="2866"/>
    <lineage>
        <taxon>Eukaryota</taxon>
        <taxon>Sar</taxon>
        <taxon>Alveolata</taxon>
        <taxon>Dinophyceae</taxon>
        <taxon>Gonyaulacales</taxon>
        <taxon>Crypthecodiniaceae</taxon>
        <taxon>Crypthecodinium</taxon>
    </lineage>
</organism>
<evidence type="ECO:0000256" key="4">
    <source>
        <dbReference type="ARBA" id="ARBA00022454"/>
    </source>
</evidence>
<dbReference type="InterPro" id="IPR007125">
    <property type="entry name" value="H2A/H2B/H3"/>
</dbReference>
<proteinExistence type="evidence at transcript level"/>
<evidence type="ECO:0000256" key="7">
    <source>
        <dbReference type="ARBA" id="ARBA00023269"/>
    </source>
</evidence>
<dbReference type="InterPro" id="IPR000164">
    <property type="entry name" value="Histone_H3/CENP-A"/>
</dbReference>
<dbReference type="Pfam" id="PF00125">
    <property type="entry name" value="Histone"/>
    <property type="match status" value="1"/>
</dbReference>
<dbReference type="SUPFAM" id="SSF47113">
    <property type="entry name" value="Histone-fold"/>
    <property type="match status" value="1"/>
</dbReference>
<name>A0A8K2AUT8_CRYCO</name>
<evidence type="ECO:0000256" key="3">
    <source>
        <dbReference type="ARBA" id="ARBA00010343"/>
    </source>
</evidence>
<feature type="region of interest" description="Disordered" evidence="8">
    <location>
        <begin position="1"/>
        <end position="81"/>
    </location>
</feature>
<comment type="subcellular location">
    <subcellularLocation>
        <location evidence="2">Chromosome</location>
    </subcellularLocation>
    <subcellularLocation>
        <location evidence="1">Nucleus</location>
    </subcellularLocation>
</comment>
<dbReference type="PRINTS" id="PR00622">
    <property type="entry name" value="HISTONEH3"/>
</dbReference>
<dbReference type="PANTHER" id="PTHR11426">
    <property type="entry name" value="HISTONE H3"/>
    <property type="match status" value="1"/>
</dbReference>
<dbReference type="CDD" id="cd22911">
    <property type="entry name" value="HFD_H3"/>
    <property type="match status" value="1"/>
</dbReference>
<feature type="domain" description="Core Histone H2A/H2B/H3" evidence="9">
    <location>
        <begin position="82"/>
        <end position="166"/>
    </location>
</feature>
<dbReference type="GO" id="GO:0003677">
    <property type="term" value="F:DNA binding"/>
    <property type="evidence" value="ECO:0007669"/>
    <property type="project" value="UniProtKB-KW"/>
</dbReference>
<evidence type="ECO:0000256" key="6">
    <source>
        <dbReference type="ARBA" id="ARBA00023242"/>
    </source>
</evidence>
<dbReference type="Gene3D" id="1.10.20.10">
    <property type="entry name" value="Histone, subunit A"/>
    <property type="match status" value="1"/>
</dbReference>
<dbReference type="GO" id="GO:0005634">
    <property type="term" value="C:nucleus"/>
    <property type="evidence" value="ECO:0007669"/>
    <property type="project" value="UniProtKB-SubCell"/>
</dbReference>
<protein>
    <submittedName>
        <fullName evidence="10">Histone H3.5</fullName>
    </submittedName>
</protein>
<dbReference type="EMBL" id="MT956614">
    <property type="protein sequence ID" value="UHA57730.1"/>
    <property type="molecule type" value="mRNA"/>
</dbReference>
<keyword evidence="7" id="KW-0544">Nucleosome core</keyword>
<dbReference type="GO" id="GO:0046982">
    <property type="term" value="F:protein heterodimerization activity"/>
    <property type="evidence" value="ECO:0007669"/>
    <property type="project" value="InterPro"/>
</dbReference>
<dbReference type="SMART" id="SM00428">
    <property type="entry name" value="H3"/>
    <property type="match status" value="1"/>
</dbReference>
<sequence length="171" mass="18298">MPAKTQSKATPKARNGGGAASSRGAAPAATRTTSSRGSGRSAAAKRQANQRGAQGKAAAKARQSKASTAASKASGSGSRRLTALEEIRKLQKSSDFMVRKLPFQRLVREVTRTINEDLRFQQSAIEALQEASESYLVSLFEDSNLCAVHGKRVTVMPRDLALAQRLRGDRI</sequence>
<evidence type="ECO:0000313" key="10">
    <source>
        <dbReference type="EMBL" id="UHA57730.1"/>
    </source>
</evidence>
<keyword evidence="6" id="KW-0539">Nucleus</keyword>
<dbReference type="FunFam" id="1.10.20.10:FF:000085">
    <property type="entry name" value="Histone H3.2"/>
    <property type="match status" value="1"/>
</dbReference>
<keyword evidence="4" id="KW-0158">Chromosome</keyword>
<evidence type="ECO:0000259" key="9">
    <source>
        <dbReference type="Pfam" id="PF00125"/>
    </source>
</evidence>